<dbReference type="PANTHER" id="PTHR10846:SF72">
    <property type="entry name" value="SODIUM_POTASSIUM_CALCIUM EXCHANGER NCKX30C"/>
    <property type="match status" value="1"/>
</dbReference>
<feature type="non-terminal residue" evidence="10">
    <location>
        <position position="174"/>
    </location>
</feature>
<dbReference type="Proteomes" id="UP000004810">
    <property type="component" value="Unassembled WGS sequence"/>
</dbReference>
<evidence type="ECO:0000256" key="1">
    <source>
        <dbReference type="ARBA" id="ARBA00004141"/>
    </source>
</evidence>
<keyword evidence="3" id="KW-0050">Antiport</keyword>
<accession>J9EDD7</accession>
<keyword evidence="4" id="KW-0106">Calcium</keyword>
<dbReference type="GO" id="GO:0008273">
    <property type="term" value="F:calcium, potassium:sodium antiporter activity"/>
    <property type="evidence" value="ECO:0007669"/>
    <property type="project" value="TreeGrafter"/>
</dbReference>
<evidence type="ECO:0000256" key="8">
    <source>
        <dbReference type="SAM" id="Phobius"/>
    </source>
</evidence>
<dbReference type="EMBL" id="ADBV01014089">
    <property type="protein sequence ID" value="EJW73424.1"/>
    <property type="molecule type" value="Genomic_DNA"/>
</dbReference>
<evidence type="ECO:0000256" key="6">
    <source>
        <dbReference type="ARBA" id="ARBA00022989"/>
    </source>
</evidence>
<keyword evidence="6 8" id="KW-1133">Transmembrane helix</keyword>
<proteinExistence type="inferred from homology"/>
<dbReference type="GO" id="GO:0005886">
    <property type="term" value="C:plasma membrane"/>
    <property type="evidence" value="ECO:0007669"/>
    <property type="project" value="TreeGrafter"/>
</dbReference>
<name>J9EDD7_WUCBA</name>
<feature type="transmembrane region" description="Helical" evidence="8">
    <location>
        <begin position="69"/>
        <end position="87"/>
    </location>
</feature>
<evidence type="ECO:0000256" key="4">
    <source>
        <dbReference type="ARBA" id="ARBA00022568"/>
    </source>
</evidence>
<evidence type="ECO:0000256" key="7">
    <source>
        <dbReference type="ARBA" id="ARBA00023136"/>
    </source>
</evidence>
<keyword evidence="4" id="KW-0813">Transport</keyword>
<dbReference type="GO" id="GO:0006874">
    <property type="term" value="P:intracellular calcium ion homeostasis"/>
    <property type="evidence" value="ECO:0007669"/>
    <property type="project" value="TreeGrafter"/>
</dbReference>
<dbReference type="InterPro" id="IPR004837">
    <property type="entry name" value="NaCa_Exmemb"/>
</dbReference>
<keyword evidence="5 8" id="KW-0812">Transmembrane</keyword>
<evidence type="ECO:0000259" key="9">
    <source>
        <dbReference type="Pfam" id="PF01699"/>
    </source>
</evidence>
<evidence type="ECO:0000313" key="11">
    <source>
        <dbReference type="Proteomes" id="UP000004810"/>
    </source>
</evidence>
<feature type="domain" description="Sodium/calcium exchanger membrane region" evidence="9">
    <location>
        <begin position="74"/>
        <end position="163"/>
    </location>
</feature>
<dbReference type="Gene3D" id="1.20.1420.30">
    <property type="entry name" value="NCX, central ion-binding region"/>
    <property type="match status" value="1"/>
</dbReference>
<protein>
    <recommendedName>
        <fullName evidence="9">Sodium/calcium exchanger membrane region domain-containing protein</fullName>
    </recommendedName>
</protein>
<comment type="similarity">
    <text evidence="2">Belongs to the Ca(2+):cation antiporter (CaCA) (TC 2.A.19) family. SLC24A subfamily.</text>
</comment>
<gene>
    <name evidence="10" type="ORF">WUBG_15666</name>
</gene>
<comment type="caution">
    <text evidence="10">The sequence shown here is derived from an EMBL/GenBank/DDBJ whole genome shotgun (WGS) entry which is preliminary data.</text>
</comment>
<dbReference type="GO" id="GO:0005262">
    <property type="term" value="F:calcium channel activity"/>
    <property type="evidence" value="ECO:0007669"/>
    <property type="project" value="TreeGrafter"/>
</dbReference>
<evidence type="ECO:0000256" key="5">
    <source>
        <dbReference type="ARBA" id="ARBA00022692"/>
    </source>
</evidence>
<dbReference type="InterPro" id="IPR044880">
    <property type="entry name" value="NCX_ion-bd_dom_sf"/>
</dbReference>
<evidence type="ECO:0000256" key="2">
    <source>
        <dbReference type="ARBA" id="ARBA00005364"/>
    </source>
</evidence>
<keyword evidence="4" id="KW-0406">Ion transport</keyword>
<sequence>MSTIWYQLLTPLKNNRELLVPKNSSFFRMLKFRRLLNVENTDRCFHSPISSSVFFPEDYFTLEQRRRGALFLHFFGLIYMFIAISVVSDEFFVPSLNVITGKLSIRDDVAGATFMAAGGSAPEFFASLFGVFITQNNVGIGTIVGSATFNILCVLAFCTFFSLETLKITWWPML</sequence>
<keyword evidence="4" id="KW-0109">Calcium transport</keyword>
<dbReference type="AlphaFoldDB" id="J9EDD7"/>
<keyword evidence="7 8" id="KW-0472">Membrane</keyword>
<feature type="transmembrane region" description="Helical" evidence="8">
    <location>
        <begin position="138"/>
        <end position="163"/>
    </location>
</feature>
<evidence type="ECO:0000313" key="10">
    <source>
        <dbReference type="EMBL" id="EJW73424.1"/>
    </source>
</evidence>
<dbReference type="InterPro" id="IPR004481">
    <property type="entry name" value="K/Na/Ca-exchanger"/>
</dbReference>
<reference evidence="11" key="1">
    <citation type="submission" date="2012-08" db="EMBL/GenBank/DDBJ databases">
        <title>The Genome Sequence of Wuchereria bancrofti.</title>
        <authorList>
            <person name="Nutman T.B."/>
            <person name="Fink D.L."/>
            <person name="Russ C."/>
            <person name="Young S."/>
            <person name="Zeng Q."/>
            <person name="Koehrsen M."/>
            <person name="Alvarado L."/>
            <person name="Berlin A."/>
            <person name="Chapman S.B."/>
            <person name="Chen Z."/>
            <person name="Freedman E."/>
            <person name="Gellesch M."/>
            <person name="Goldberg J."/>
            <person name="Griggs A."/>
            <person name="Gujja S."/>
            <person name="Heilman E.R."/>
            <person name="Heiman D."/>
            <person name="Hepburn T."/>
            <person name="Howarth C."/>
            <person name="Jen D."/>
            <person name="Larson L."/>
            <person name="Lewis B."/>
            <person name="Mehta T."/>
            <person name="Park D."/>
            <person name="Pearson M."/>
            <person name="Roberts A."/>
            <person name="Saif S."/>
            <person name="Shea T."/>
            <person name="Shenoy N."/>
            <person name="Sisk P."/>
            <person name="Stolte C."/>
            <person name="Sykes S."/>
            <person name="Walk T."/>
            <person name="White J."/>
            <person name="Yandava C."/>
            <person name="Haas B."/>
            <person name="Henn M.R."/>
            <person name="Nusbaum C."/>
            <person name="Birren B."/>
        </authorList>
    </citation>
    <scope>NUCLEOTIDE SEQUENCE [LARGE SCALE GENOMIC DNA]</scope>
    <source>
        <strain evidence="11">NA</strain>
    </source>
</reference>
<evidence type="ECO:0000256" key="3">
    <source>
        <dbReference type="ARBA" id="ARBA00022449"/>
    </source>
</evidence>
<dbReference type="Pfam" id="PF01699">
    <property type="entry name" value="Na_Ca_ex"/>
    <property type="match status" value="1"/>
</dbReference>
<comment type="subcellular location">
    <subcellularLocation>
        <location evidence="1">Membrane</location>
        <topology evidence="1">Multi-pass membrane protein</topology>
    </subcellularLocation>
</comment>
<dbReference type="PANTHER" id="PTHR10846">
    <property type="entry name" value="SODIUM/POTASSIUM/CALCIUM EXCHANGER"/>
    <property type="match status" value="1"/>
</dbReference>
<organism evidence="10 11">
    <name type="scientific">Wuchereria bancrofti</name>
    <dbReference type="NCBI Taxonomy" id="6293"/>
    <lineage>
        <taxon>Eukaryota</taxon>
        <taxon>Metazoa</taxon>
        <taxon>Ecdysozoa</taxon>
        <taxon>Nematoda</taxon>
        <taxon>Chromadorea</taxon>
        <taxon>Rhabditida</taxon>
        <taxon>Spirurina</taxon>
        <taxon>Spiruromorpha</taxon>
        <taxon>Filarioidea</taxon>
        <taxon>Onchocercidae</taxon>
        <taxon>Wuchereria</taxon>
    </lineage>
</organism>